<dbReference type="Pfam" id="PF12728">
    <property type="entry name" value="HTH_17"/>
    <property type="match status" value="1"/>
</dbReference>
<dbReference type="RefSeq" id="WP_145185392.1">
    <property type="nucleotide sequence ID" value="NZ_CP036290.1"/>
</dbReference>
<organism evidence="3 4">
    <name type="scientific">Rohdeia mirabilis</name>
    <dbReference type="NCBI Taxonomy" id="2528008"/>
    <lineage>
        <taxon>Bacteria</taxon>
        <taxon>Pseudomonadati</taxon>
        <taxon>Planctomycetota</taxon>
        <taxon>Planctomycetia</taxon>
        <taxon>Planctomycetia incertae sedis</taxon>
        <taxon>Rohdeia</taxon>
    </lineage>
</organism>
<evidence type="ECO:0000256" key="1">
    <source>
        <dbReference type="SAM" id="MobiDB-lite"/>
    </source>
</evidence>
<dbReference type="InterPro" id="IPR009061">
    <property type="entry name" value="DNA-bd_dom_put_sf"/>
</dbReference>
<accession>A0A518CYE7</accession>
<evidence type="ECO:0000259" key="2">
    <source>
        <dbReference type="Pfam" id="PF12728"/>
    </source>
</evidence>
<reference evidence="3 4" key="1">
    <citation type="submission" date="2019-02" db="EMBL/GenBank/DDBJ databases">
        <title>Deep-cultivation of Planctomycetes and their phenomic and genomic characterization uncovers novel biology.</title>
        <authorList>
            <person name="Wiegand S."/>
            <person name="Jogler M."/>
            <person name="Boedeker C."/>
            <person name="Pinto D."/>
            <person name="Vollmers J."/>
            <person name="Rivas-Marin E."/>
            <person name="Kohn T."/>
            <person name="Peeters S.H."/>
            <person name="Heuer A."/>
            <person name="Rast P."/>
            <person name="Oberbeckmann S."/>
            <person name="Bunk B."/>
            <person name="Jeske O."/>
            <person name="Meyerdierks A."/>
            <person name="Storesund J.E."/>
            <person name="Kallscheuer N."/>
            <person name="Luecker S."/>
            <person name="Lage O.M."/>
            <person name="Pohl T."/>
            <person name="Merkel B.J."/>
            <person name="Hornburger P."/>
            <person name="Mueller R.-W."/>
            <person name="Bruemmer F."/>
            <person name="Labrenz M."/>
            <person name="Spormann A.M."/>
            <person name="Op den Camp H."/>
            <person name="Overmann J."/>
            <person name="Amann R."/>
            <person name="Jetten M.S.M."/>
            <person name="Mascher T."/>
            <person name="Medema M.H."/>
            <person name="Devos D.P."/>
            <person name="Kaster A.-K."/>
            <person name="Ovreas L."/>
            <person name="Rohde M."/>
            <person name="Galperin M.Y."/>
            <person name="Jogler C."/>
        </authorList>
    </citation>
    <scope>NUCLEOTIDE SEQUENCE [LARGE SCALE GENOMIC DNA]</scope>
    <source>
        <strain evidence="3 4">Pla163</strain>
    </source>
</reference>
<dbReference type="AlphaFoldDB" id="A0A518CYE7"/>
<feature type="domain" description="Helix-turn-helix" evidence="2">
    <location>
        <begin position="10"/>
        <end position="55"/>
    </location>
</feature>
<dbReference type="OrthoDB" id="289331at2"/>
<keyword evidence="4" id="KW-1185">Reference proteome</keyword>
<protein>
    <submittedName>
        <fullName evidence="3">Helix-turn-helix domain protein</fullName>
    </submittedName>
</protein>
<dbReference type="EMBL" id="CP036290">
    <property type="protein sequence ID" value="QDU84226.1"/>
    <property type="molecule type" value="Genomic_DNA"/>
</dbReference>
<dbReference type="NCBIfam" id="TIGR01764">
    <property type="entry name" value="excise"/>
    <property type="match status" value="1"/>
</dbReference>
<feature type="region of interest" description="Disordered" evidence="1">
    <location>
        <begin position="66"/>
        <end position="113"/>
    </location>
</feature>
<dbReference type="InterPro" id="IPR010093">
    <property type="entry name" value="SinI_DNA-bd"/>
</dbReference>
<gene>
    <name evidence="3" type="ORF">Pla163_13330</name>
</gene>
<proteinExistence type="predicted"/>
<dbReference type="GO" id="GO:0003677">
    <property type="term" value="F:DNA binding"/>
    <property type="evidence" value="ECO:0007669"/>
    <property type="project" value="InterPro"/>
</dbReference>
<sequence length="113" mass="12506">MSGSRDPEILNIEEAAKLLGVSVKTFNKVLHSQELPARKIGREWKFSRQALIDWVGSGRSADFYRDAASEERATESSAAKVDDSGVIRPAERRTERTTETPVRGRTSAPTTES</sequence>
<feature type="compositionally biased region" description="Basic and acidic residues" evidence="1">
    <location>
        <begin position="66"/>
        <end position="98"/>
    </location>
</feature>
<evidence type="ECO:0000313" key="4">
    <source>
        <dbReference type="Proteomes" id="UP000319342"/>
    </source>
</evidence>
<name>A0A518CYE7_9BACT</name>
<dbReference type="Proteomes" id="UP000319342">
    <property type="component" value="Chromosome"/>
</dbReference>
<evidence type="ECO:0000313" key="3">
    <source>
        <dbReference type="EMBL" id="QDU84226.1"/>
    </source>
</evidence>
<dbReference type="InterPro" id="IPR041657">
    <property type="entry name" value="HTH_17"/>
</dbReference>
<dbReference type="SUPFAM" id="SSF46955">
    <property type="entry name" value="Putative DNA-binding domain"/>
    <property type="match status" value="1"/>
</dbReference>